<protein>
    <submittedName>
        <fullName evidence="1">Uncharacterized protein At2g06640</fullName>
    </submittedName>
</protein>
<evidence type="ECO:0000313" key="1">
    <source>
        <dbReference type="EMBL" id="AAD14511.1"/>
    </source>
</evidence>
<dbReference type="PIR" id="A84479">
    <property type="entry name" value="A84479"/>
</dbReference>
<name>Q9ZU56_ARATH</name>
<gene>
    <name evidence="1" type="ordered locus">At2g06640</name>
</gene>
<reference evidence="1" key="3">
    <citation type="submission" date="2002-02" db="EMBL/GenBank/DDBJ databases">
        <authorList>
            <person name="Town C.D."/>
            <person name="Kaul S."/>
        </authorList>
    </citation>
    <scope>NUCLEOTIDE SEQUENCE</scope>
</reference>
<proteinExistence type="predicted"/>
<dbReference type="EMBL" id="AC006420">
    <property type="protein sequence ID" value="AAM15248.1"/>
    <property type="molecule type" value="Genomic_DNA"/>
</dbReference>
<organism evidence="1">
    <name type="scientific">Arabidopsis thaliana</name>
    <name type="common">Mouse-ear cress</name>
    <dbReference type="NCBI Taxonomy" id="3702"/>
    <lineage>
        <taxon>Eukaryota</taxon>
        <taxon>Viridiplantae</taxon>
        <taxon>Streptophyta</taxon>
        <taxon>Embryophyta</taxon>
        <taxon>Tracheophyta</taxon>
        <taxon>Spermatophyta</taxon>
        <taxon>Magnoliopsida</taxon>
        <taxon>eudicotyledons</taxon>
        <taxon>Gunneridae</taxon>
        <taxon>Pentapetalae</taxon>
        <taxon>rosids</taxon>
        <taxon>malvids</taxon>
        <taxon>Brassicales</taxon>
        <taxon>Brassicaceae</taxon>
        <taxon>Camelineae</taxon>
        <taxon>Arabidopsis</taxon>
    </lineage>
</organism>
<dbReference type="EMBL" id="AC006161">
    <property type="protein sequence ID" value="AAD14511.1"/>
    <property type="molecule type" value="Genomic_DNA"/>
</dbReference>
<accession>Q9ZU56</accession>
<dbReference type="AlphaFoldDB" id="Q9ZU56"/>
<sequence>MVNPTISDDLLVKIAKKVADKCWLDLKPLLRSGTRGRDIVYRPDILKDANIFSLCGVPDHFQVGGGHNPTGPQGESRNRPFFKRCLLANNPMAVYNEAIRVLIHESDINGAFKLMQRHAPVRADATIACAIIFICAGYDYMGGLFLQLYTRNHHPLDHGIKMPPCAYHCYMVSGAFKNVCNKCHLWSCARRVS</sequence>
<reference key="1">
    <citation type="journal article" date="1999" name="Nature">
        <title>Sequence and analysis of chromosome 2 of the plant Arabidopsis thaliana.</title>
        <authorList>
            <person name="Lin X."/>
            <person name="Kaul S."/>
            <person name="Rounsley S."/>
            <person name="Shea T.P."/>
            <person name="Benito M.I."/>
            <person name="Town C.D."/>
            <person name="Fujii C.Y."/>
            <person name="Mason T."/>
            <person name="Bowman C.L."/>
            <person name="Barnstead M."/>
            <person name="Feldblyum T.V."/>
            <person name="Buell C.R."/>
            <person name="Ketchum K.A."/>
            <person name="Lee J."/>
            <person name="Ronning C.M."/>
            <person name="Koo H.L."/>
            <person name="Moffat K.S."/>
            <person name="Cronin L.A."/>
            <person name="Shen M."/>
            <person name="Pai G."/>
            <person name="Van Aken S."/>
            <person name="Umayam L."/>
            <person name="Tallon L.J."/>
            <person name="Gill J.E."/>
            <person name="Adams M.D."/>
            <person name="Carrera A.J."/>
            <person name="Creasy T.H."/>
            <person name="Goodman H.M."/>
            <person name="Somerville C.R."/>
            <person name="Copenhaver G.P."/>
            <person name="Preuss D."/>
            <person name="Nierman W.C."/>
            <person name="White O."/>
            <person name="Eisen J.A."/>
            <person name="Salzberg S.L."/>
            <person name="Fraser C.M."/>
            <person name="Venter J.C."/>
        </authorList>
    </citation>
    <scope>NUCLEOTIDE SEQUENCE [LARGE SCALE GENOMIC DNA]</scope>
    <source>
        <strain>cv. Columbia</strain>
    </source>
</reference>
<reference evidence="1" key="2">
    <citation type="submission" date="2000-03" db="EMBL/GenBank/DDBJ databases">
        <authorList>
            <person name="Lin X."/>
            <person name="Kaul S."/>
            <person name="Shea T.P."/>
            <person name="Fujii C.Y."/>
            <person name="Shen M."/>
            <person name="VanAken S.E."/>
            <person name="Barnstead M.E."/>
            <person name="Mason T.M."/>
            <person name="Bowman C.L."/>
            <person name="Ronning C.M."/>
            <person name="Benito M.-I."/>
            <person name="Carrera A.J."/>
            <person name="Creasy T.H."/>
            <person name="Buell C.R."/>
            <person name="Town C.D."/>
            <person name="Nierman W.C."/>
            <person name="Fraser C.M."/>
            <person name="Venter J.C."/>
        </authorList>
    </citation>
    <scope>NUCLEOTIDE SEQUENCE</scope>
</reference>